<accession>A0AAV4V4M1</accession>
<sequence>MSPFGTFGTSEQSQAAEVPWRAGIYLFFGRPVRFRKTEIPFSCRLFGDVVGSSTRGTKCRYRGKKRLPWRREPRIPPALPLSAVSTSIVEKLEVIHSSERDKEERLFFFSVVLTRGFFFFYLFIYICGRSVQDEIEKQCLEEIFFLYILSTVLIIC</sequence>
<keyword evidence="1" id="KW-1133">Transmembrane helix</keyword>
<protein>
    <submittedName>
        <fullName evidence="2">Uncharacterized protein</fullName>
    </submittedName>
</protein>
<gene>
    <name evidence="2" type="ORF">CEXT_171771</name>
</gene>
<organism evidence="2 3">
    <name type="scientific">Caerostris extrusa</name>
    <name type="common">Bark spider</name>
    <name type="synonym">Caerostris bankana</name>
    <dbReference type="NCBI Taxonomy" id="172846"/>
    <lineage>
        <taxon>Eukaryota</taxon>
        <taxon>Metazoa</taxon>
        <taxon>Ecdysozoa</taxon>
        <taxon>Arthropoda</taxon>
        <taxon>Chelicerata</taxon>
        <taxon>Arachnida</taxon>
        <taxon>Araneae</taxon>
        <taxon>Araneomorphae</taxon>
        <taxon>Entelegynae</taxon>
        <taxon>Araneoidea</taxon>
        <taxon>Araneidae</taxon>
        <taxon>Caerostris</taxon>
    </lineage>
</organism>
<name>A0AAV4V4M1_CAEEX</name>
<dbReference type="AlphaFoldDB" id="A0AAV4V4M1"/>
<evidence type="ECO:0000313" key="3">
    <source>
        <dbReference type="Proteomes" id="UP001054945"/>
    </source>
</evidence>
<reference evidence="2 3" key="1">
    <citation type="submission" date="2021-06" db="EMBL/GenBank/DDBJ databases">
        <title>Caerostris extrusa draft genome.</title>
        <authorList>
            <person name="Kono N."/>
            <person name="Arakawa K."/>
        </authorList>
    </citation>
    <scope>NUCLEOTIDE SEQUENCE [LARGE SCALE GENOMIC DNA]</scope>
</reference>
<comment type="caution">
    <text evidence="2">The sequence shown here is derived from an EMBL/GenBank/DDBJ whole genome shotgun (WGS) entry which is preliminary data.</text>
</comment>
<keyword evidence="3" id="KW-1185">Reference proteome</keyword>
<keyword evidence="1" id="KW-0472">Membrane</keyword>
<evidence type="ECO:0000313" key="2">
    <source>
        <dbReference type="EMBL" id="GIY64988.1"/>
    </source>
</evidence>
<dbReference type="Proteomes" id="UP001054945">
    <property type="component" value="Unassembled WGS sequence"/>
</dbReference>
<evidence type="ECO:0000256" key="1">
    <source>
        <dbReference type="SAM" id="Phobius"/>
    </source>
</evidence>
<keyword evidence="1" id="KW-0812">Transmembrane</keyword>
<proteinExistence type="predicted"/>
<dbReference type="EMBL" id="BPLR01013948">
    <property type="protein sequence ID" value="GIY64988.1"/>
    <property type="molecule type" value="Genomic_DNA"/>
</dbReference>
<feature type="transmembrane region" description="Helical" evidence="1">
    <location>
        <begin position="106"/>
        <end position="126"/>
    </location>
</feature>